<dbReference type="EMBL" id="CP011974">
    <property type="protein sequence ID" value="AKO93529.1"/>
    <property type="molecule type" value="Genomic_DNA"/>
</dbReference>
<proteinExistence type="predicted"/>
<dbReference type="ESTHER" id="9baci-a0a0h4kmj6">
    <property type="family name" value="OHBut_olig_hydro_put"/>
</dbReference>
<dbReference type="RefSeq" id="WP_040056464.1">
    <property type="nucleotide sequence ID" value="NZ_CP011974.1"/>
</dbReference>
<reference evidence="1 2" key="1">
    <citation type="journal article" date="2015" name="PLoS ONE">
        <title>Genome Sequence of Bacillus endophyticus and Analysis of Its Companion Mechanism in the Ketogulonigenium vulgare-Bacillus Strain Consortium.</title>
        <authorList>
            <person name="Jia N."/>
            <person name="Du J."/>
            <person name="Ding M.Z."/>
            <person name="Gao F."/>
            <person name="Yuan Y.J."/>
        </authorList>
    </citation>
    <scope>NUCLEOTIDE SEQUENCE [LARGE SCALE GENOMIC DNA]</scope>
    <source>
        <strain evidence="1 2">Hbe603</strain>
    </source>
</reference>
<dbReference type="AlphaFoldDB" id="A0A0H4KMJ6"/>
<gene>
    <name evidence="1" type="ORF">BEH_16480</name>
</gene>
<evidence type="ECO:0000313" key="2">
    <source>
        <dbReference type="Proteomes" id="UP000036202"/>
    </source>
</evidence>
<protein>
    <submittedName>
        <fullName evidence="1">Peptide chain release factor 2</fullName>
    </submittedName>
</protein>
<accession>A0A0H4KMJ6</accession>
<sequence>MKRTHFKKFFIASTAACCFFCISESTKAQRVIDGAHSVTVEQFNGENGNWLTTKNPEQLQKAGGLSGAALWGEKEDKTGFYRYYSPKEVKGKEIRGAFEDARFVIRVPRDWNGKLVVSAPGGNASEMSNDLLFSDYVLEKGYAYASTDKGTFGGDNALVSKDDSLAEWHRRFRQLTKAAQSYLSVHYKSKLIAPESEGAGKLVSLKHPIPTYAVGYSNGGYVVRYALEHDNEKTPLFDGGVDMAGVLWRANEPNLITSYTQIVQHAGVALYGEGKKKEKAIEEMYEAGLPKGTENYWFYSDQHKWFNTLNRYRDELDPTAKKKIPWQQYTNYDQFGLRNRSNDYIFNSYHFDKRPDEVKRTVREIENTGEIKAPLITVFGTWDAVLFPDVHAYPYEKLVKNKGNDDYRLYMIEKGAHSDALVRSEYDIQKDRQPLAPYVHQSFDLVVEWVENSAKPPRSQKIATPQNRLKVESIQSGKEIEPY</sequence>
<dbReference type="Proteomes" id="UP000036202">
    <property type="component" value="Chromosome"/>
</dbReference>
<dbReference type="SUPFAM" id="SSF53474">
    <property type="entry name" value="alpha/beta-Hydrolases"/>
    <property type="match status" value="1"/>
</dbReference>
<reference evidence="2" key="2">
    <citation type="submission" date="2015-06" db="EMBL/GenBank/DDBJ databases">
        <title>Genome Sequence of Bacillus endophyticus and Analysis of its Companion Mechanism in the Ketogulonigenium vulgare-Bacillus strain Consortium.</title>
        <authorList>
            <person name="Jia N."/>
            <person name="Du J."/>
            <person name="Ding M.-Z."/>
            <person name="Gao F."/>
            <person name="Yuan Y.-J."/>
        </authorList>
    </citation>
    <scope>NUCLEOTIDE SEQUENCE [LARGE SCALE GENOMIC DNA]</scope>
    <source>
        <strain evidence="2">Hbe603</strain>
    </source>
</reference>
<dbReference type="InterPro" id="IPR029058">
    <property type="entry name" value="AB_hydrolase_fold"/>
</dbReference>
<evidence type="ECO:0000313" key="1">
    <source>
        <dbReference type="EMBL" id="AKO93529.1"/>
    </source>
</evidence>
<dbReference type="Gene3D" id="3.40.50.1820">
    <property type="entry name" value="alpha/beta hydrolase"/>
    <property type="match status" value="1"/>
</dbReference>
<dbReference type="PATRIC" id="fig|135735.6.peg.3501"/>
<organism evidence="1 2">
    <name type="scientific">Priestia filamentosa</name>
    <dbReference type="NCBI Taxonomy" id="1402861"/>
    <lineage>
        <taxon>Bacteria</taxon>
        <taxon>Bacillati</taxon>
        <taxon>Bacillota</taxon>
        <taxon>Bacilli</taxon>
        <taxon>Bacillales</taxon>
        <taxon>Bacillaceae</taxon>
        <taxon>Priestia</taxon>
    </lineage>
</organism>
<keyword evidence="2" id="KW-1185">Reference proteome</keyword>
<dbReference type="OrthoDB" id="189734at2"/>
<name>A0A0H4KMJ6_9BACI</name>
<dbReference type="KEGG" id="beo:BEH_16480"/>